<evidence type="ECO:0000256" key="2">
    <source>
        <dbReference type="ARBA" id="ARBA00001353"/>
    </source>
</evidence>
<evidence type="ECO:0000313" key="10">
    <source>
        <dbReference type="EMBL" id="EGY53045.1"/>
    </source>
</evidence>
<dbReference type="CDD" id="cd00534">
    <property type="entry name" value="DHNA_DHNTPE"/>
    <property type="match status" value="1"/>
</dbReference>
<accession>G4CGJ4</accession>
<dbReference type="GO" id="GO:0046656">
    <property type="term" value="P:folic acid biosynthetic process"/>
    <property type="evidence" value="ECO:0007669"/>
    <property type="project" value="UniProtKB-UniRule"/>
</dbReference>
<dbReference type="STRING" id="1032488.HMPREF9371_0733"/>
<reference evidence="10 11" key="1">
    <citation type="submission" date="2011-05" db="EMBL/GenBank/DDBJ databases">
        <authorList>
            <person name="Muzny D."/>
            <person name="Qin X."/>
            <person name="Deng J."/>
            <person name="Jiang H."/>
            <person name="Liu Y."/>
            <person name="Qu J."/>
            <person name="Song X.-Z."/>
            <person name="Zhang L."/>
            <person name="Thornton R."/>
            <person name="Coyle M."/>
            <person name="Francisco L."/>
            <person name="Jackson L."/>
            <person name="Javaid M."/>
            <person name="Korchina V."/>
            <person name="Kovar C."/>
            <person name="Mata R."/>
            <person name="Mathew T."/>
            <person name="Ngo R."/>
            <person name="Nguyen L."/>
            <person name="Nguyen N."/>
            <person name="Okwuonu G."/>
            <person name="Ongeri F."/>
            <person name="Pham C."/>
            <person name="Simmons D."/>
            <person name="Wilczek-Boney K."/>
            <person name="Hale W."/>
            <person name="Jakkamsetti A."/>
            <person name="Pham P."/>
            <person name="Ruth R."/>
            <person name="San Lucas F."/>
            <person name="Warren J."/>
            <person name="Zhang J."/>
            <person name="Zhao Z."/>
            <person name="Zhou C."/>
            <person name="Zhu D."/>
            <person name="Lee S."/>
            <person name="Bess C."/>
            <person name="Blankenburg K."/>
            <person name="Forbes L."/>
            <person name="Fu Q."/>
            <person name="Gubbala S."/>
            <person name="Hirani K."/>
            <person name="Jayaseelan J.C."/>
            <person name="Lara F."/>
            <person name="Munidasa M."/>
            <person name="Palculict T."/>
            <person name="Patil S."/>
            <person name="Pu L.-L."/>
            <person name="Saada N."/>
            <person name="Tang L."/>
            <person name="Weissenberger G."/>
            <person name="Zhu Y."/>
            <person name="Hemphill L."/>
            <person name="Shang Y."/>
            <person name="Youmans B."/>
            <person name="Ayvaz T."/>
            <person name="Ross M."/>
            <person name="Santibanez J."/>
            <person name="Aqrawi P."/>
            <person name="Gross S."/>
            <person name="Joshi V."/>
            <person name="Fowler G."/>
            <person name="Nazareth L."/>
            <person name="Reid J."/>
            <person name="Worley K."/>
            <person name="Petrosino J."/>
            <person name="Highlander S."/>
            <person name="Gibbs R."/>
        </authorList>
    </citation>
    <scope>NUCLEOTIDE SEQUENCE [LARGE SCALE GENOMIC DNA]</scope>
    <source>
        <strain evidence="10 11">871</strain>
    </source>
</reference>
<evidence type="ECO:0000256" key="1">
    <source>
        <dbReference type="ARBA" id="ARBA00000693"/>
    </source>
</evidence>
<evidence type="ECO:0000313" key="11">
    <source>
        <dbReference type="Proteomes" id="UP000003019"/>
    </source>
</evidence>
<dbReference type="InterPro" id="IPR043133">
    <property type="entry name" value="GTP-CH-I_C/QueF"/>
</dbReference>
<dbReference type="GO" id="GO:0004150">
    <property type="term" value="F:dihydroneopterin aldolase activity"/>
    <property type="evidence" value="ECO:0007669"/>
    <property type="project" value="UniProtKB-UniRule"/>
</dbReference>
<dbReference type="PANTHER" id="PTHR42844:SF1">
    <property type="entry name" value="DIHYDRONEOPTERIN ALDOLASE 1-RELATED"/>
    <property type="match status" value="1"/>
</dbReference>
<evidence type="ECO:0000256" key="4">
    <source>
        <dbReference type="ARBA" id="ARBA00005708"/>
    </source>
</evidence>
<evidence type="ECO:0000256" key="3">
    <source>
        <dbReference type="ARBA" id="ARBA00005013"/>
    </source>
</evidence>
<dbReference type="Pfam" id="PF02152">
    <property type="entry name" value="FolB"/>
    <property type="match status" value="1"/>
</dbReference>
<comment type="catalytic activity">
    <reaction evidence="2 8">
        <text>7,8-dihydroneopterin = 6-hydroxymethyl-7,8-dihydropterin + glycolaldehyde</text>
        <dbReference type="Rhea" id="RHEA:10540"/>
        <dbReference type="ChEBI" id="CHEBI:17001"/>
        <dbReference type="ChEBI" id="CHEBI:17071"/>
        <dbReference type="ChEBI" id="CHEBI:44841"/>
        <dbReference type="EC" id="4.1.2.25"/>
    </reaction>
</comment>
<feature type="domain" description="Dihydroneopterin aldolase/epimerase" evidence="9">
    <location>
        <begin position="16"/>
        <end position="126"/>
    </location>
</feature>
<dbReference type="UniPathway" id="UPA00077">
    <property type="reaction ID" value="UER00154"/>
</dbReference>
<dbReference type="NCBIfam" id="TIGR00526">
    <property type="entry name" value="folB_dom"/>
    <property type="match status" value="1"/>
</dbReference>
<dbReference type="GO" id="GO:0046654">
    <property type="term" value="P:tetrahydrofolate biosynthetic process"/>
    <property type="evidence" value="ECO:0007669"/>
    <property type="project" value="UniProtKB-UniRule"/>
</dbReference>
<dbReference type="InterPro" id="IPR006157">
    <property type="entry name" value="FolB_dom"/>
</dbReference>
<dbReference type="PATRIC" id="fig|1032488.3.peg.668"/>
<dbReference type="Proteomes" id="UP000003019">
    <property type="component" value="Unassembled WGS sequence"/>
</dbReference>
<proteinExistence type="inferred from homology"/>
<comment type="catalytic activity">
    <reaction evidence="1">
        <text>7,8-dihydroneopterin = 7,8-dihydromonapterin</text>
        <dbReference type="Rhea" id="RHEA:45328"/>
        <dbReference type="ChEBI" id="CHEBI:17001"/>
        <dbReference type="ChEBI" id="CHEBI:71175"/>
        <dbReference type="EC" id="5.1.99.8"/>
    </reaction>
</comment>
<dbReference type="EC" id="4.1.2.25" evidence="8"/>
<dbReference type="SUPFAM" id="SSF55620">
    <property type="entry name" value="Tetrahydrobiopterin biosynthesis enzymes-like"/>
    <property type="match status" value="1"/>
</dbReference>
<keyword evidence="11" id="KW-1185">Reference proteome</keyword>
<sequence>MGSGFYHEGQAMNDTVFLHGLKVDTLIGVYDWERTRPQTILFDIDIHTDLSAAGASDEVDDTVHYGEVADTVRAGVKAQQFFLLEALAEYVATLILNNFRCERVRLRVVKPGILPDVREVGISIERRRGAQS</sequence>
<comment type="pathway">
    <text evidence="3 8">Cofactor biosynthesis; tetrahydrofolate biosynthesis; 2-amino-4-hydroxy-6-hydroxymethyl-7,8-dihydropteridine diphosphate from 7,8-dihydroneopterin triphosphate: step 3/4.</text>
</comment>
<comment type="caution">
    <text evidence="10">The sequence shown here is derived from an EMBL/GenBank/DDBJ whole genome shotgun (WGS) entry which is preliminary data.</text>
</comment>
<dbReference type="GO" id="GO:0005737">
    <property type="term" value="C:cytoplasm"/>
    <property type="evidence" value="ECO:0007669"/>
    <property type="project" value="TreeGrafter"/>
</dbReference>
<gene>
    <name evidence="10" type="primary">folB</name>
    <name evidence="10" type="ORF">HMPREF9371_0733</name>
</gene>
<dbReference type="EMBL" id="AGAY01000025">
    <property type="protein sequence ID" value="EGY53045.1"/>
    <property type="molecule type" value="Genomic_DNA"/>
</dbReference>
<dbReference type="Gene3D" id="3.30.1130.10">
    <property type="match status" value="1"/>
</dbReference>
<dbReference type="FunFam" id="3.30.1130.10:FF:000002">
    <property type="entry name" value="7,8-dihydroneopterin aldolase"/>
    <property type="match status" value="1"/>
</dbReference>
<keyword evidence="6" id="KW-0413">Isomerase</keyword>
<dbReference type="NCBIfam" id="TIGR00525">
    <property type="entry name" value="folB"/>
    <property type="match status" value="1"/>
</dbReference>
<name>G4CGJ4_9NEIS</name>
<keyword evidence="5 8" id="KW-0289">Folate biosynthesis</keyword>
<dbReference type="SMART" id="SM00905">
    <property type="entry name" value="FolB"/>
    <property type="match status" value="1"/>
</dbReference>
<dbReference type="GO" id="GO:0016853">
    <property type="term" value="F:isomerase activity"/>
    <property type="evidence" value="ECO:0007669"/>
    <property type="project" value="UniProtKB-KW"/>
</dbReference>
<protein>
    <recommendedName>
        <fullName evidence="8">7,8-dihydroneopterin aldolase</fullName>
        <ecNumber evidence="8">4.1.2.25</ecNumber>
    </recommendedName>
</protein>
<evidence type="ECO:0000256" key="8">
    <source>
        <dbReference type="RuleBase" id="RU362079"/>
    </source>
</evidence>
<evidence type="ECO:0000256" key="5">
    <source>
        <dbReference type="ARBA" id="ARBA00022909"/>
    </source>
</evidence>
<dbReference type="InterPro" id="IPR006156">
    <property type="entry name" value="Dihydroneopterin_aldolase"/>
</dbReference>
<dbReference type="HOGENOM" id="CLU_112632_0_2_4"/>
<evidence type="ECO:0000256" key="6">
    <source>
        <dbReference type="ARBA" id="ARBA00023235"/>
    </source>
</evidence>
<evidence type="ECO:0000259" key="9">
    <source>
        <dbReference type="SMART" id="SM00905"/>
    </source>
</evidence>
<evidence type="ECO:0000256" key="7">
    <source>
        <dbReference type="ARBA" id="ARBA00023239"/>
    </source>
</evidence>
<dbReference type="AlphaFoldDB" id="G4CGJ4"/>
<organism evidence="10 11">
    <name type="scientific">Neisseria shayeganii 871</name>
    <dbReference type="NCBI Taxonomy" id="1032488"/>
    <lineage>
        <taxon>Bacteria</taxon>
        <taxon>Pseudomonadati</taxon>
        <taxon>Pseudomonadota</taxon>
        <taxon>Betaproteobacteria</taxon>
        <taxon>Neisseriales</taxon>
        <taxon>Neisseriaceae</taxon>
        <taxon>Neisseria</taxon>
    </lineage>
</organism>
<comment type="similarity">
    <text evidence="4 8">Belongs to the DHNA family.</text>
</comment>
<comment type="function">
    <text evidence="8">Catalyzes the conversion of 7,8-dihydroneopterin to 6-hydroxymethyl-7,8-dihydropterin.</text>
</comment>
<keyword evidence="7 8" id="KW-0456">Lyase</keyword>
<dbReference type="PANTHER" id="PTHR42844">
    <property type="entry name" value="DIHYDRONEOPTERIN ALDOLASE 1-RELATED"/>
    <property type="match status" value="1"/>
</dbReference>